<evidence type="ECO:0000313" key="3">
    <source>
        <dbReference type="Proteomes" id="UP000267934"/>
    </source>
</evidence>
<accession>A0A3G1QTL2</accession>
<feature type="compositionally biased region" description="Polar residues" evidence="1">
    <location>
        <begin position="638"/>
        <end position="648"/>
    </location>
</feature>
<protein>
    <submittedName>
        <fullName evidence="2">Putative structural protein</fullName>
    </submittedName>
</protein>
<keyword evidence="3" id="KW-1185">Reference proteome</keyword>
<sequence>MAQLTWRNVDAPNLSSGSNGVRNTVDLFSNAANMLSQGLAGFGQAQTEQANNAALQNAMQIQDASAYQNALANGSLFQGIDASKIDPRTLAALQNRTGDLLNNASAQQTLDFKQYGLDRTKQQDANTDAAAPIMEQIQRAYASGNTALAEQLQAQNQGVLGKLTPDQQNALLRNGQSFNANNTANDQAAWNFGNAQTDRGESRAVTAALARVNDPNNLTADDRQAAMFRELQNLNPNERAAFQRQMGSALSGSAGATGGGAASLMTGGAQLPASVNTVGDFVDNKSSLLSGNGGKGTATGLWQITSDTYKQFAQQALGDNWRDANIRDPEVQNKVGEAIWNSVKDNPTGIAGRWASLTPADAQAMKGKSWNDVRDTISQRESGATIAQIQNQLTTDANVARRVSSGQQAETAALSANSVNPARWLSAVNDRNDQSQVSAAIANDPAFKGVGQDEVARNIDMIRSMPGGKDLTQAQAGEIYQRSRHSGGGLWDRTGRSIQNAVGLGNPTDGAGMIFDKDVAEQLVKQASNGQVNSGIQNEVDRNQSAQMLATAVQSQQQAGAVLQQAIRQQQNGANIPPAQMARYQAQLDKATAQVNALNQQMATAPGSQPAGWSAPPTPAPVETKAQPQPSRAIPLVDQQTAPAQGKSFTQQYIENFRGARPS</sequence>
<evidence type="ECO:0000313" key="2">
    <source>
        <dbReference type="EMBL" id="AWN06209.1"/>
    </source>
</evidence>
<dbReference type="EMBL" id="MH160392">
    <property type="protein sequence ID" value="AWN06209.1"/>
    <property type="molecule type" value="Genomic_DNA"/>
</dbReference>
<name>A0A3G1QTL2_9CAUD</name>
<proteinExistence type="predicted"/>
<reference evidence="2 3" key="1">
    <citation type="journal article" date="2018" name="Plant Pathol. J.">
        <title>Characterization of the Lytic Bacteriophage phiEaP-8 Effective against Both Erwinia amylovora and Erwinia pyrifoliae Causing Severe Diseases in Apple and Pear.</title>
        <authorList>
            <person name="Park J."/>
            <person name="Lee G.M."/>
            <person name="Kim D."/>
            <person name="Park D.H."/>
            <person name="Oh C.S."/>
        </authorList>
    </citation>
    <scope>NUCLEOTIDE SEQUENCE [LARGE SCALE GENOMIC DNA]</scope>
</reference>
<dbReference type="RefSeq" id="YP_009889573.1">
    <property type="nucleotide sequence ID" value="NC_049510.1"/>
</dbReference>
<dbReference type="KEGG" id="vg:55819073"/>
<organism evidence="2 3">
    <name type="scientific">Erwinia phage phiEaP8</name>
    <dbReference type="NCBI Taxonomy" id="2178928"/>
    <lineage>
        <taxon>Viruses</taxon>
        <taxon>Duplodnaviria</taxon>
        <taxon>Heunggongvirae</taxon>
        <taxon>Uroviricota</taxon>
        <taxon>Caudoviricetes</taxon>
        <taxon>Schitoviridae</taxon>
        <taxon>Erskinevirinae</taxon>
        <taxon>Yonginvirus</taxon>
        <taxon>Yonginvirus EaP8</taxon>
    </lineage>
</organism>
<evidence type="ECO:0000256" key="1">
    <source>
        <dbReference type="SAM" id="MobiDB-lite"/>
    </source>
</evidence>
<dbReference type="Proteomes" id="UP000267934">
    <property type="component" value="Segment"/>
</dbReference>
<feature type="region of interest" description="Disordered" evidence="1">
    <location>
        <begin position="601"/>
        <end position="648"/>
    </location>
</feature>
<dbReference type="GeneID" id="55819073"/>